<name>A0A4V2K6Z0_9APHY</name>
<evidence type="ECO:0000256" key="1">
    <source>
        <dbReference type="SAM" id="MobiDB-lite"/>
    </source>
</evidence>
<accession>A0A4V2K6Z0</accession>
<keyword evidence="2" id="KW-0732">Signal</keyword>
<dbReference type="Proteomes" id="UP000292082">
    <property type="component" value="Unassembled WGS sequence"/>
</dbReference>
<evidence type="ECO:0000313" key="4">
    <source>
        <dbReference type="Proteomes" id="UP000292082"/>
    </source>
</evidence>
<evidence type="ECO:0008006" key="5">
    <source>
        <dbReference type="Google" id="ProtNLM"/>
    </source>
</evidence>
<evidence type="ECO:0000313" key="3">
    <source>
        <dbReference type="EMBL" id="TBU54038.1"/>
    </source>
</evidence>
<dbReference type="Gene3D" id="3.30.710.10">
    <property type="entry name" value="Potassium Channel Kv1.1, Chain A"/>
    <property type="match status" value="1"/>
</dbReference>
<feature type="compositionally biased region" description="Polar residues" evidence="1">
    <location>
        <begin position="74"/>
        <end position="95"/>
    </location>
</feature>
<keyword evidence="4" id="KW-1185">Reference proteome</keyword>
<reference evidence="3 4" key="1">
    <citation type="submission" date="2019-01" db="EMBL/GenBank/DDBJ databases">
        <title>Draft genome sequences of three monokaryotic isolates of the white-rot basidiomycete fungus Dichomitus squalens.</title>
        <authorList>
            <consortium name="DOE Joint Genome Institute"/>
            <person name="Lopez S.C."/>
            <person name="Andreopoulos B."/>
            <person name="Pangilinan J."/>
            <person name="Lipzen A."/>
            <person name="Riley R."/>
            <person name="Ahrendt S."/>
            <person name="Ng V."/>
            <person name="Barry K."/>
            <person name="Daum C."/>
            <person name="Grigoriev I.V."/>
            <person name="Hilden K.S."/>
            <person name="Makela M.R."/>
            <person name="de Vries R.P."/>
        </authorList>
    </citation>
    <scope>NUCLEOTIDE SEQUENCE [LARGE SCALE GENOMIC DNA]</scope>
    <source>
        <strain evidence="3 4">CBS 464.89</strain>
    </source>
</reference>
<feature type="compositionally biased region" description="Basic and acidic residues" evidence="1">
    <location>
        <begin position="41"/>
        <end position="55"/>
    </location>
</feature>
<dbReference type="AlphaFoldDB" id="A0A4V2K6Z0"/>
<feature type="region of interest" description="Disordered" evidence="1">
    <location>
        <begin position="39"/>
        <end position="95"/>
    </location>
</feature>
<feature type="signal peptide" evidence="2">
    <location>
        <begin position="1"/>
        <end position="17"/>
    </location>
</feature>
<gene>
    <name evidence="3" type="ORF">BD310DRAFT_936755</name>
</gene>
<dbReference type="SUPFAM" id="SSF54695">
    <property type="entry name" value="POZ domain"/>
    <property type="match status" value="1"/>
</dbReference>
<sequence>MWHLLDLVVVLLSILQSFSPLLGRTQDRFHILELPPLRMDSNTDRSEVTSDSTRDDSDEVDSSTTSTTSEQSREGQLQSPLLDGEQQSVPPTHSLQADATNSHIQKDDHHIVNDHAPQALLDGDRSVPLTSLSPKISQSDGKVDTAARSTVRSDDAQIGESAIDQLLKRDEELWYEDGNLVLIANNVEFRLFKGPLVAQSLVFKDMLSLPQPPSLDNHSREHVSGPSYATVHLHGDSLPDLRHFLRMFVGHSIPFGGLSDPTYHQLSSVIRLAHKYQCEKLLGSCVDYLKRFYHDNFEAWRDSTTCITPPNLERIHAIGVVNLARLLGQDKMLPGALMACCLLETGIVDGFEREDGTRETLSNEDLARCMVGRAKLLEANVQATLRILHPEVHEDCMRRDTCGEVLLKLLKTLEEGTVLYSFRWDWTWTAYVEWADTRRELCPRCFEMLGKEGRQKDQHSEIFNRLPAMMGIDVAHWGKTPEEIEALTQVQTEVDNVNA</sequence>
<dbReference type="EMBL" id="ML145198">
    <property type="protein sequence ID" value="TBU54038.1"/>
    <property type="molecule type" value="Genomic_DNA"/>
</dbReference>
<feature type="compositionally biased region" description="Polar residues" evidence="1">
    <location>
        <begin position="128"/>
        <end position="140"/>
    </location>
</feature>
<protein>
    <recommendedName>
        <fullName evidence="5">BTB domain-containing protein</fullName>
    </recommendedName>
</protein>
<proteinExistence type="predicted"/>
<dbReference type="InterPro" id="IPR011333">
    <property type="entry name" value="SKP1/BTB/POZ_sf"/>
</dbReference>
<feature type="chain" id="PRO_5020848488" description="BTB domain-containing protein" evidence="2">
    <location>
        <begin position="18"/>
        <end position="499"/>
    </location>
</feature>
<feature type="region of interest" description="Disordered" evidence="1">
    <location>
        <begin position="121"/>
        <end position="146"/>
    </location>
</feature>
<organism evidence="3 4">
    <name type="scientific">Dichomitus squalens</name>
    <dbReference type="NCBI Taxonomy" id="114155"/>
    <lineage>
        <taxon>Eukaryota</taxon>
        <taxon>Fungi</taxon>
        <taxon>Dikarya</taxon>
        <taxon>Basidiomycota</taxon>
        <taxon>Agaricomycotina</taxon>
        <taxon>Agaricomycetes</taxon>
        <taxon>Polyporales</taxon>
        <taxon>Polyporaceae</taxon>
        <taxon>Dichomitus</taxon>
    </lineage>
</organism>
<evidence type="ECO:0000256" key="2">
    <source>
        <dbReference type="SAM" id="SignalP"/>
    </source>
</evidence>